<organism evidence="1 2">
    <name type="scientific">Flavobacterium agrisoli</name>
    <dbReference type="NCBI Taxonomy" id="2793066"/>
    <lineage>
        <taxon>Bacteria</taxon>
        <taxon>Pseudomonadati</taxon>
        <taxon>Bacteroidota</taxon>
        <taxon>Flavobacteriia</taxon>
        <taxon>Flavobacteriales</taxon>
        <taxon>Flavobacteriaceae</taxon>
        <taxon>Flavobacterium</taxon>
    </lineage>
</organism>
<accession>A0A934UKM9</accession>
<keyword evidence="2" id="KW-1185">Reference proteome</keyword>
<evidence type="ECO:0000313" key="2">
    <source>
        <dbReference type="Proteomes" id="UP000609172"/>
    </source>
</evidence>
<reference evidence="1" key="1">
    <citation type="submission" date="2020-12" db="EMBL/GenBank/DDBJ databases">
        <title>Bacterial novel species Flavobacterium sp. SE-1-e isolated from soil.</title>
        <authorList>
            <person name="Jung H.-Y."/>
        </authorList>
    </citation>
    <scope>NUCLEOTIDE SEQUENCE</scope>
    <source>
        <strain evidence="1">SE-1-e</strain>
    </source>
</reference>
<protein>
    <submittedName>
        <fullName evidence="1">Uncharacterized protein</fullName>
    </submittedName>
</protein>
<comment type="caution">
    <text evidence="1">The sequence shown here is derived from an EMBL/GenBank/DDBJ whole genome shotgun (WGS) entry which is preliminary data.</text>
</comment>
<gene>
    <name evidence="1" type="ORF">I5M07_12905</name>
</gene>
<dbReference type="Proteomes" id="UP000609172">
    <property type="component" value="Unassembled WGS sequence"/>
</dbReference>
<evidence type="ECO:0000313" key="1">
    <source>
        <dbReference type="EMBL" id="MBK0370728.1"/>
    </source>
</evidence>
<name>A0A934UKM9_9FLAO</name>
<dbReference type="AlphaFoldDB" id="A0A934UKM9"/>
<proteinExistence type="predicted"/>
<sequence>MKTKVYIYGLCNVFYDAFYIQGLKGIYGNLEFNISKFTSFNYGTFACIIENGNETKKIIIDSKDSNKIDEKELKWCDIYGKINNNENNLLQENSFKIISIGPSFGIKIWNLFETFYHLSTNFIRFSNSIVNKREFIANYWRQYKRLRLNEYTFTNSSQYAVFFINSIWKNEGKTNNNRASFIKVCREFLDLDFEGGFAARSNGDNLGFEDFVYSKKISLKKYIKKIKQSAFVFNTPAVLDCHGWKLGEFLAMGKAIISTPLYNQMPAVLINRKHLLIVENEKEIKNSIILLLNDLDFKKKMEIANRLYFDEFLAPKKVLSRLIERV</sequence>
<dbReference type="EMBL" id="JAEHFV010000006">
    <property type="protein sequence ID" value="MBK0370728.1"/>
    <property type="molecule type" value="Genomic_DNA"/>
</dbReference>
<dbReference type="RefSeq" id="WP_200106861.1">
    <property type="nucleotide sequence ID" value="NZ_JAEHFV010000006.1"/>
</dbReference>